<reference evidence="5" key="1">
    <citation type="submission" date="2016-11" db="EMBL/GenBank/DDBJ databases">
        <authorList>
            <person name="Varghese N."/>
            <person name="Submissions S."/>
        </authorList>
    </citation>
    <scope>NUCLEOTIDE SEQUENCE [LARGE SCALE GENOMIC DNA]</scope>
    <source>
        <strain evidence="5">DSM 11792</strain>
    </source>
</reference>
<feature type="binding site" evidence="3">
    <location>
        <position position="65"/>
    </location>
    <ligand>
        <name>Ca(2+)</name>
        <dbReference type="ChEBI" id="CHEBI:29108"/>
    </ligand>
</feature>
<dbReference type="EMBL" id="FQUW01000028">
    <property type="protein sequence ID" value="SHF41334.1"/>
    <property type="molecule type" value="Genomic_DNA"/>
</dbReference>
<feature type="binding site" evidence="2">
    <location>
        <position position="42"/>
    </location>
    <ligand>
        <name>Mn(2+)</name>
        <dbReference type="ChEBI" id="CHEBI:29035"/>
        <label>1</label>
    </ligand>
</feature>
<dbReference type="SUPFAM" id="SSF47240">
    <property type="entry name" value="Ferritin-like"/>
    <property type="match status" value="1"/>
</dbReference>
<accession>A0A1M5BFN0</accession>
<name>A0A1M5BFN0_9FIRM</name>
<evidence type="ECO:0000313" key="5">
    <source>
        <dbReference type="Proteomes" id="UP000184196"/>
    </source>
</evidence>
<evidence type="ECO:0000256" key="2">
    <source>
        <dbReference type="PIRSR" id="PIRSR607760-1"/>
    </source>
</evidence>
<dbReference type="AlphaFoldDB" id="A0A1M5BFN0"/>
<dbReference type="Pfam" id="PF05067">
    <property type="entry name" value="Mn_catalase"/>
    <property type="match status" value="1"/>
</dbReference>
<dbReference type="Gene3D" id="1.20.1260.10">
    <property type="match status" value="2"/>
</dbReference>
<dbReference type="InterPro" id="IPR007760">
    <property type="entry name" value="Mn_catalase"/>
</dbReference>
<feature type="binding site" evidence="2">
    <location>
        <position position="74"/>
    </location>
    <ligand>
        <name>Mn(2+)</name>
        <dbReference type="ChEBI" id="CHEBI:29035"/>
        <label>1</label>
    </ligand>
</feature>
<keyword evidence="2" id="KW-0464">Manganese</keyword>
<dbReference type="CDD" id="cd07908">
    <property type="entry name" value="Mn_catalase_like"/>
    <property type="match status" value="1"/>
</dbReference>
<dbReference type="OrthoDB" id="9791649at2"/>
<keyword evidence="2" id="KW-0479">Metal-binding</keyword>
<evidence type="ECO:0000256" key="3">
    <source>
        <dbReference type="PIRSR" id="PIRSR607760-2"/>
    </source>
</evidence>
<comment type="similarity">
    <text evidence="1">Belongs to the manganese catalase family.</text>
</comment>
<proteinExistence type="inferred from homology"/>
<comment type="cofactor">
    <cofactor evidence="2">
        <name>Mn(2+)</name>
        <dbReference type="ChEBI" id="CHEBI:29035"/>
    </cofactor>
    <text evidence="2">Binds 2 manganese ions per subunit.</text>
</comment>
<feature type="binding site" evidence="2">
    <location>
        <position position="77"/>
    </location>
    <ligand>
        <name>Mn(2+)</name>
        <dbReference type="ChEBI" id="CHEBI:29035"/>
        <label>1</label>
    </ligand>
</feature>
<gene>
    <name evidence="4" type="ORF">SAMN02745218_02188</name>
</gene>
<keyword evidence="3" id="KW-0106">Calcium</keyword>
<dbReference type="RefSeq" id="WP_073166176.1">
    <property type="nucleotide sequence ID" value="NZ_FQUW01000028.1"/>
</dbReference>
<sequence length="188" mass="22067">MCMSPAVYKCAYPAPYPEIRVVKQNPYYARLLLEDYAGAVSETSAVMQYTYHHLLLEKQYKEAADLLECISLVEMHHLEMLGSIILMLGVEPRYRVLTVTNEEKYWDASYIYYGSDLCDRISADIAGEWAAITNYRKHQQIIDDPYIKELLERIIMDELHHINLFHQLMQKYCWHQLPQRVASLSNQT</sequence>
<keyword evidence="5" id="KW-1185">Reference proteome</keyword>
<protein>
    <submittedName>
        <fullName evidence="4">Bacterioferritin</fullName>
    </submittedName>
</protein>
<dbReference type="GO" id="GO:0046872">
    <property type="term" value="F:metal ion binding"/>
    <property type="evidence" value="ECO:0007669"/>
    <property type="project" value="UniProtKB-KW"/>
</dbReference>
<dbReference type="InterPro" id="IPR009078">
    <property type="entry name" value="Ferritin-like_SF"/>
</dbReference>
<comment type="cofactor">
    <cofactor evidence="3">
        <name>Ca(2+)</name>
        <dbReference type="ChEBI" id="CHEBI:29108"/>
    </cofactor>
    <text evidence="3">Binds 1 Ca(2+) ion per subunit.</text>
</comment>
<evidence type="ECO:0000256" key="1">
    <source>
        <dbReference type="ARBA" id="ARBA00007644"/>
    </source>
</evidence>
<dbReference type="InterPro" id="IPR012347">
    <property type="entry name" value="Ferritin-like"/>
</dbReference>
<organism evidence="4 5">
    <name type="scientific">Desulfofundulus australicus DSM 11792</name>
    <dbReference type="NCBI Taxonomy" id="1121425"/>
    <lineage>
        <taxon>Bacteria</taxon>
        <taxon>Bacillati</taxon>
        <taxon>Bacillota</taxon>
        <taxon>Clostridia</taxon>
        <taxon>Eubacteriales</taxon>
        <taxon>Peptococcaceae</taxon>
        <taxon>Desulfofundulus</taxon>
    </lineage>
</organism>
<evidence type="ECO:0000313" key="4">
    <source>
        <dbReference type="EMBL" id="SHF41334.1"/>
    </source>
</evidence>
<dbReference type="Proteomes" id="UP000184196">
    <property type="component" value="Unassembled WGS sequence"/>
</dbReference>